<dbReference type="HOGENOM" id="CLU_2619053_0_0_10"/>
<dbReference type="EMBL" id="AEPD01000049">
    <property type="protein sequence ID" value="EFU29370.1"/>
    <property type="molecule type" value="Genomic_DNA"/>
</dbReference>
<dbReference type="STRING" id="873513.HMPREF6485_2696"/>
<name>E6KAR0_9BACT</name>
<evidence type="ECO:0000313" key="3">
    <source>
        <dbReference type="Proteomes" id="UP000003112"/>
    </source>
</evidence>
<keyword evidence="3" id="KW-1185">Reference proteome</keyword>
<dbReference type="Proteomes" id="UP000003112">
    <property type="component" value="Unassembled WGS sequence"/>
</dbReference>
<evidence type="ECO:0000313" key="2">
    <source>
        <dbReference type="EMBL" id="EFU29370.1"/>
    </source>
</evidence>
<evidence type="ECO:0000256" key="1">
    <source>
        <dbReference type="SAM" id="MobiDB-lite"/>
    </source>
</evidence>
<protein>
    <submittedName>
        <fullName evidence="2">Uncharacterized protein</fullName>
    </submittedName>
</protein>
<accession>E6KAR0</accession>
<organism evidence="2 3">
    <name type="scientific">Segatella buccae ATCC 33574</name>
    <dbReference type="NCBI Taxonomy" id="873513"/>
    <lineage>
        <taxon>Bacteria</taxon>
        <taxon>Pseudomonadati</taxon>
        <taxon>Bacteroidota</taxon>
        <taxon>Bacteroidia</taxon>
        <taxon>Bacteroidales</taxon>
        <taxon>Prevotellaceae</taxon>
        <taxon>Segatella</taxon>
    </lineage>
</organism>
<feature type="region of interest" description="Disordered" evidence="1">
    <location>
        <begin position="1"/>
        <end position="25"/>
    </location>
</feature>
<proteinExistence type="predicted"/>
<comment type="caution">
    <text evidence="2">The sequence shown here is derived from an EMBL/GenBank/DDBJ whole genome shotgun (WGS) entry which is preliminary data.</text>
</comment>
<dbReference type="AlphaFoldDB" id="E6KAR0"/>
<sequence length="78" mass="8541">MSDDGVTTENERRNEGKSVGGDCLWGAEKPESAQWHQKDTISHFCKTIYAKNGSVLAIFPTKTPPAGNTPILTRHVTL</sequence>
<reference evidence="2 3" key="1">
    <citation type="submission" date="2010-10" db="EMBL/GenBank/DDBJ databases">
        <authorList>
            <person name="Muzny D."/>
            <person name="Qin X."/>
            <person name="Deng J."/>
            <person name="Jiang H."/>
            <person name="Liu Y."/>
            <person name="Qu J."/>
            <person name="Song X.-Z."/>
            <person name="Zhang L."/>
            <person name="Thornton R."/>
            <person name="Coyle M."/>
            <person name="Francisco L."/>
            <person name="Jackson L."/>
            <person name="Javaid M."/>
            <person name="Korchina V."/>
            <person name="Kovar C."/>
            <person name="Mata R."/>
            <person name="Mathew T."/>
            <person name="Ngo R."/>
            <person name="Nguyen L."/>
            <person name="Nguyen N."/>
            <person name="Okwuonu G."/>
            <person name="Ongeri F."/>
            <person name="Pham C."/>
            <person name="Simmons D."/>
            <person name="Wilczek-Boney K."/>
            <person name="Hale W."/>
            <person name="Jakkamsetti A."/>
            <person name="Pham P."/>
            <person name="Ruth R."/>
            <person name="San Lucas F."/>
            <person name="Warren J."/>
            <person name="Zhang J."/>
            <person name="Zhao Z."/>
            <person name="Zhou C."/>
            <person name="Zhu D."/>
            <person name="Lee S."/>
            <person name="Bess C."/>
            <person name="Blankenburg K."/>
            <person name="Forbes L."/>
            <person name="Fu Q."/>
            <person name="Gubbala S."/>
            <person name="Hirani K."/>
            <person name="Jayaseelan J.C."/>
            <person name="Lara F."/>
            <person name="Munidasa M."/>
            <person name="Palculict T."/>
            <person name="Patil S."/>
            <person name="Pu L.-L."/>
            <person name="Saada N."/>
            <person name="Tang L."/>
            <person name="Weissenberger G."/>
            <person name="Zhu Y."/>
            <person name="Hemphill L."/>
            <person name="Shang Y."/>
            <person name="Youmans B."/>
            <person name="Ayvaz T."/>
            <person name="Ross M."/>
            <person name="Santibanez J."/>
            <person name="Aqrawi P."/>
            <person name="Gross S."/>
            <person name="Joshi V."/>
            <person name="Fowler G."/>
            <person name="Nazareth L."/>
            <person name="Reid J."/>
            <person name="Worley K."/>
            <person name="Petrosino J."/>
            <person name="Highlander S."/>
            <person name="Gibbs R."/>
        </authorList>
    </citation>
    <scope>NUCLEOTIDE SEQUENCE [LARGE SCALE GENOMIC DNA]</scope>
    <source>
        <strain evidence="2 3">ATCC 33574</strain>
    </source>
</reference>
<gene>
    <name evidence="2" type="ORF">HMPREF6485_2696</name>
</gene>